<dbReference type="RefSeq" id="WP_228848833.1">
    <property type="nucleotide sequence ID" value="NZ_JADCKQ010000007.1"/>
</dbReference>
<dbReference type="GO" id="GO:0003677">
    <property type="term" value="F:DNA binding"/>
    <property type="evidence" value="ECO:0007669"/>
    <property type="project" value="UniProtKB-KW"/>
</dbReference>
<dbReference type="InterPro" id="IPR044922">
    <property type="entry name" value="DUF2063_N_sf"/>
</dbReference>
<protein>
    <submittedName>
        <fullName evidence="2">Putative DNA-binding domain-containing protein</fullName>
    </submittedName>
</protein>
<gene>
    <name evidence="2" type="ORF">H1D41_10310</name>
</gene>
<proteinExistence type="predicted"/>
<comment type="caution">
    <text evidence="2">The sequence shown here is derived from an EMBL/GenBank/DDBJ whole genome shotgun (WGS) entry which is preliminary data.</text>
</comment>
<dbReference type="Gene3D" id="1.10.150.690">
    <property type="entry name" value="DUF2063"/>
    <property type="match status" value="1"/>
</dbReference>
<dbReference type="Proteomes" id="UP000640583">
    <property type="component" value="Unassembled WGS sequence"/>
</dbReference>
<keyword evidence="3" id="KW-1185">Reference proteome</keyword>
<organism evidence="2 3">
    <name type="scientific">Halocynthiibacter styelae</name>
    <dbReference type="NCBI Taxonomy" id="2761955"/>
    <lineage>
        <taxon>Bacteria</taxon>
        <taxon>Pseudomonadati</taxon>
        <taxon>Pseudomonadota</taxon>
        <taxon>Alphaproteobacteria</taxon>
        <taxon>Rhodobacterales</taxon>
        <taxon>Paracoccaceae</taxon>
        <taxon>Halocynthiibacter</taxon>
    </lineage>
</organism>
<evidence type="ECO:0000313" key="2">
    <source>
        <dbReference type="EMBL" id="MBI1494029.1"/>
    </source>
</evidence>
<dbReference type="InterPro" id="IPR018640">
    <property type="entry name" value="DUF2063"/>
</dbReference>
<reference evidence="2" key="1">
    <citation type="submission" date="2020-10" db="EMBL/GenBank/DDBJ databases">
        <title>Paenihalocynthiibacter styelae gen. nov., sp. nov., isolated from stalked sea squirt Styela clava.</title>
        <authorList>
            <person name="Kim Y.-O."/>
            <person name="Yoon J.-H."/>
        </authorList>
    </citation>
    <scope>NUCLEOTIDE SEQUENCE</scope>
    <source>
        <strain evidence="2">MYP1-1</strain>
    </source>
</reference>
<name>A0A8J7IXK9_9RHOB</name>
<feature type="domain" description="Putative DNA-binding" evidence="1">
    <location>
        <begin position="9"/>
        <end position="101"/>
    </location>
</feature>
<sequence>MTGFALKDLQKWMQSALIAPEGAFAATRLIDSQRLTAAEGLAIYQRSYALRIAACMREQFPALCHALGTDLFNDFVAEYIREAPPESYTLYDLGRRFPGFLQKNRTDSGADTPEPWFDFMVDLAQFERLVFTAFDSAGSEDMQLATTTTPESALQVQPSLRIAQHRYPVAWYYHQIRDGQSPDIPQKEQCCVAVLRKNFQTTTFPVAPAHAVFLQAMCDGADVDNALCTVAQTYGHSYDDVATSWHNTPELLEGWKAAGVFIDTRAGFHTQSS</sequence>
<dbReference type="AlphaFoldDB" id="A0A8J7IXK9"/>
<dbReference type="EMBL" id="JADCKQ010000007">
    <property type="protein sequence ID" value="MBI1494029.1"/>
    <property type="molecule type" value="Genomic_DNA"/>
</dbReference>
<keyword evidence="2" id="KW-0238">DNA-binding</keyword>
<accession>A0A8J7IXK9</accession>
<evidence type="ECO:0000313" key="3">
    <source>
        <dbReference type="Proteomes" id="UP000640583"/>
    </source>
</evidence>
<evidence type="ECO:0000259" key="1">
    <source>
        <dbReference type="Pfam" id="PF09836"/>
    </source>
</evidence>
<dbReference type="Pfam" id="PF09836">
    <property type="entry name" value="DUF2063"/>
    <property type="match status" value="1"/>
</dbReference>